<dbReference type="RefSeq" id="XP_047767132.1">
    <property type="nucleotide sequence ID" value="XM_047911067.1"/>
</dbReference>
<proteinExistence type="predicted"/>
<dbReference type="KEGG" id="ffu:CLAFUR5_11919"/>
<evidence type="ECO:0000313" key="2">
    <source>
        <dbReference type="Proteomes" id="UP000756132"/>
    </source>
</evidence>
<name>A0A9Q8UUB7_PASFU</name>
<gene>
    <name evidence="1" type="ORF">CLAFUR5_11919</name>
</gene>
<protein>
    <submittedName>
        <fullName evidence="1">Uncharacterized protein</fullName>
    </submittedName>
</protein>
<dbReference type="GeneID" id="71991797"/>
<evidence type="ECO:0000313" key="1">
    <source>
        <dbReference type="EMBL" id="UJO22766.1"/>
    </source>
</evidence>
<keyword evidence="2" id="KW-1185">Reference proteome</keyword>
<dbReference type="AlphaFoldDB" id="A0A9Q8UUB7"/>
<reference evidence="1" key="2">
    <citation type="journal article" date="2022" name="Microb. Genom.">
        <title>A chromosome-scale genome assembly of the tomato pathogen Cladosporium fulvum reveals a compartmentalized genome architecture and the presence of a dispensable chromosome.</title>
        <authorList>
            <person name="Zaccaron A.Z."/>
            <person name="Chen L.H."/>
            <person name="Samaras A."/>
            <person name="Stergiopoulos I."/>
        </authorList>
    </citation>
    <scope>NUCLEOTIDE SEQUENCE</scope>
    <source>
        <strain evidence="1">Race5_Kim</strain>
    </source>
</reference>
<organism evidence="1 2">
    <name type="scientific">Passalora fulva</name>
    <name type="common">Tomato leaf mold</name>
    <name type="synonym">Cladosporium fulvum</name>
    <dbReference type="NCBI Taxonomy" id="5499"/>
    <lineage>
        <taxon>Eukaryota</taxon>
        <taxon>Fungi</taxon>
        <taxon>Dikarya</taxon>
        <taxon>Ascomycota</taxon>
        <taxon>Pezizomycotina</taxon>
        <taxon>Dothideomycetes</taxon>
        <taxon>Dothideomycetidae</taxon>
        <taxon>Mycosphaerellales</taxon>
        <taxon>Mycosphaerellaceae</taxon>
        <taxon>Fulvia</taxon>
    </lineage>
</organism>
<sequence>MPPTTRAKARQSELAKGSRLLKLPAELRNYIYELSFSTNQHDDEVMDIFTALAPEKSLLLVCHQVYNEACQLYKIAFRNFCTSGKFSMEVEQSGVAFYTYFEALQVPQLEHVVHFHVNWLGFTMTLLDRRGGWHMRYKLFNDYLRIWYARGNLRAASHRTESEFAATYDAAAPTVSLHKQLLDYFGTKPEQDNRRA</sequence>
<accession>A0A9Q8UUB7</accession>
<reference evidence="1" key="1">
    <citation type="submission" date="2021-12" db="EMBL/GenBank/DDBJ databases">
        <authorList>
            <person name="Zaccaron A."/>
            <person name="Stergiopoulos I."/>
        </authorList>
    </citation>
    <scope>NUCLEOTIDE SEQUENCE</scope>
    <source>
        <strain evidence="1">Race5_Kim</strain>
    </source>
</reference>
<dbReference type="Proteomes" id="UP000756132">
    <property type="component" value="Chromosome 10"/>
</dbReference>
<dbReference type="EMBL" id="CP090172">
    <property type="protein sequence ID" value="UJO22766.1"/>
    <property type="molecule type" value="Genomic_DNA"/>
</dbReference>
<dbReference type="OrthoDB" id="3650757at2759"/>